<dbReference type="AlphaFoldDB" id="A0A2T0TXF5"/>
<organism evidence="1 2">
    <name type="scientific">Arcticibacter pallidicorallinus</name>
    <dbReference type="NCBI Taxonomy" id="1259464"/>
    <lineage>
        <taxon>Bacteria</taxon>
        <taxon>Pseudomonadati</taxon>
        <taxon>Bacteroidota</taxon>
        <taxon>Sphingobacteriia</taxon>
        <taxon>Sphingobacteriales</taxon>
        <taxon>Sphingobacteriaceae</taxon>
        <taxon>Arcticibacter</taxon>
    </lineage>
</organism>
<gene>
    <name evidence="1" type="ORF">B0I27_10951</name>
</gene>
<dbReference type="Proteomes" id="UP000238034">
    <property type="component" value="Unassembled WGS sequence"/>
</dbReference>
<evidence type="ECO:0000313" key="2">
    <source>
        <dbReference type="Proteomes" id="UP000238034"/>
    </source>
</evidence>
<name>A0A2T0TXF5_9SPHI</name>
<comment type="caution">
    <text evidence="1">The sequence shown here is derived from an EMBL/GenBank/DDBJ whole genome shotgun (WGS) entry which is preliminary data.</text>
</comment>
<dbReference type="OrthoDB" id="798795at2"/>
<protein>
    <submittedName>
        <fullName evidence="1">Uncharacterized protein</fullName>
    </submittedName>
</protein>
<dbReference type="RefSeq" id="WP_106294351.1">
    <property type="nucleotide sequence ID" value="NZ_PVTH01000009.1"/>
</dbReference>
<evidence type="ECO:0000313" key="1">
    <source>
        <dbReference type="EMBL" id="PRY50330.1"/>
    </source>
</evidence>
<sequence>MGLLRYIVLGAAVAAGVKYATKKRPDGKSFMDDINEKAPEWMNQAKKYTDQFKEQYGGPKTTHRDYQ</sequence>
<accession>A0A2T0TXF5</accession>
<keyword evidence="2" id="KW-1185">Reference proteome</keyword>
<reference evidence="1 2" key="1">
    <citation type="submission" date="2018-03" db="EMBL/GenBank/DDBJ databases">
        <title>Genomic Encyclopedia of Type Strains, Phase III (KMG-III): the genomes of soil and plant-associated and newly described type strains.</title>
        <authorList>
            <person name="Whitman W."/>
        </authorList>
    </citation>
    <scope>NUCLEOTIDE SEQUENCE [LARGE SCALE GENOMIC DNA]</scope>
    <source>
        <strain evidence="1 2">CGMCC 1.9313</strain>
    </source>
</reference>
<dbReference type="EMBL" id="PVTH01000009">
    <property type="protein sequence ID" value="PRY50330.1"/>
    <property type="molecule type" value="Genomic_DNA"/>
</dbReference>
<proteinExistence type="predicted"/>